<feature type="compositionally biased region" description="Low complexity" evidence="1">
    <location>
        <begin position="16"/>
        <end position="28"/>
    </location>
</feature>
<evidence type="ECO:0000256" key="1">
    <source>
        <dbReference type="SAM" id="MobiDB-lite"/>
    </source>
</evidence>
<gene>
    <name evidence="2" type="ORF">E2C01_080109</name>
</gene>
<evidence type="ECO:0000313" key="2">
    <source>
        <dbReference type="EMBL" id="MPC85339.1"/>
    </source>
</evidence>
<dbReference type="Proteomes" id="UP000324222">
    <property type="component" value="Unassembled WGS sequence"/>
</dbReference>
<sequence length="135" mass="14946">MWGYIQGKMRAWTPPGARGAEGQRAGGRSKAGRAPLHFTTSRSCAAIRSTRTLNTERSMTRIPQRTGSLGHDFIEGVKYARQSGRVQMVVFTRSATRGQHKQLTARLGTSRAGRHVRGTKQYTLLRPPAACKHDQ</sequence>
<keyword evidence="3" id="KW-1185">Reference proteome</keyword>
<comment type="caution">
    <text evidence="2">The sequence shown here is derived from an EMBL/GenBank/DDBJ whole genome shotgun (WGS) entry which is preliminary data.</text>
</comment>
<evidence type="ECO:0000313" key="3">
    <source>
        <dbReference type="Proteomes" id="UP000324222"/>
    </source>
</evidence>
<name>A0A5B7IT60_PORTR</name>
<proteinExistence type="predicted"/>
<protein>
    <submittedName>
        <fullName evidence="2">Uncharacterized protein</fullName>
    </submittedName>
</protein>
<dbReference type="EMBL" id="VSRR010068128">
    <property type="protein sequence ID" value="MPC85339.1"/>
    <property type="molecule type" value="Genomic_DNA"/>
</dbReference>
<feature type="region of interest" description="Disordered" evidence="1">
    <location>
        <begin position="12"/>
        <end position="36"/>
    </location>
</feature>
<reference evidence="2 3" key="1">
    <citation type="submission" date="2019-05" db="EMBL/GenBank/DDBJ databases">
        <title>Another draft genome of Portunus trituberculatus and its Hox gene families provides insights of decapod evolution.</title>
        <authorList>
            <person name="Jeong J.-H."/>
            <person name="Song I."/>
            <person name="Kim S."/>
            <person name="Choi T."/>
            <person name="Kim D."/>
            <person name="Ryu S."/>
            <person name="Kim W."/>
        </authorList>
    </citation>
    <scope>NUCLEOTIDE SEQUENCE [LARGE SCALE GENOMIC DNA]</scope>
    <source>
        <tissue evidence="2">Muscle</tissue>
    </source>
</reference>
<organism evidence="2 3">
    <name type="scientific">Portunus trituberculatus</name>
    <name type="common">Swimming crab</name>
    <name type="synonym">Neptunus trituberculatus</name>
    <dbReference type="NCBI Taxonomy" id="210409"/>
    <lineage>
        <taxon>Eukaryota</taxon>
        <taxon>Metazoa</taxon>
        <taxon>Ecdysozoa</taxon>
        <taxon>Arthropoda</taxon>
        <taxon>Crustacea</taxon>
        <taxon>Multicrustacea</taxon>
        <taxon>Malacostraca</taxon>
        <taxon>Eumalacostraca</taxon>
        <taxon>Eucarida</taxon>
        <taxon>Decapoda</taxon>
        <taxon>Pleocyemata</taxon>
        <taxon>Brachyura</taxon>
        <taxon>Eubrachyura</taxon>
        <taxon>Portunoidea</taxon>
        <taxon>Portunidae</taxon>
        <taxon>Portuninae</taxon>
        <taxon>Portunus</taxon>
    </lineage>
</organism>
<dbReference type="AlphaFoldDB" id="A0A5B7IT60"/>
<accession>A0A5B7IT60</accession>